<dbReference type="RefSeq" id="WP_188908165.1">
    <property type="nucleotide sequence ID" value="NZ_BMIQ01000003.1"/>
</dbReference>
<dbReference type="AlphaFoldDB" id="A0A917E504"/>
<accession>A0A917E504</accession>
<dbReference type="Pfam" id="PF09990">
    <property type="entry name" value="DUF2231"/>
    <property type="match status" value="1"/>
</dbReference>
<feature type="domain" description="DUF2231" evidence="2">
    <location>
        <begin position="16"/>
        <end position="142"/>
    </location>
</feature>
<dbReference type="PIRSF" id="PIRSF029509">
    <property type="entry name" value="UCP029509"/>
    <property type="match status" value="1"/>
</dbReference>
<gene>
    <name evidence="3" type="ORF">GCM10011390_20450</name>
</gene>
<feature type="transmembrane region" description="Helical" evidence="1">
    <location>
        <begin position="119"/>
        <end position="139"/>
    </location>
</feature>
<proteinExistence type="predicted"/>
<keyword evidence="1" id="KW-1133">Transmembrane helix</keyword>
<evidence type="ECO:0000259" key="2">
    <source>
        <dbReference type="Pfam" id="PF09990"/>
    </source>
</evidence>
<dbReference type="InterPro" id="IPR016923">
    <property type="entry name" value="UCP029509"/>
</dbReference>
<sequence>MSFASTQPTLRTRDGGHGVHAFLASFPVVCFTLALFTDIAFWQSGNIMWQNFSAWLLFAGLVGGGLAVIAGLVDLVIRRRGSGRRRSWLHSVGSFLVLVLAFINSLVHAGDGWTAVVPYGLALSAVTAVLMLLTAWIGHSLTKIEEGRRNV</sequence>
<evidence type="ECO:0000313" key="3">
    <source>
        <dbReference type="EMBL" id="GGE01482.1"/>
    </source>
</evidence>
<comment type="caution">
    <text evidence="3">The sequence shown here is derived from an EMBL/GenBank/DDBJ whole genome shotgun (WGS) entry which is preliminary data.</text>
</comment>
<feature type="transmembrane region" description="Helical" evidence="1">
    <location>
        <begin position="54"/>
        <end position="76"/>
    </location>
</feature>
<reference evidence="3" key="1">
    <citation type="journal article" date="2014" name="Int. J. Syst. Evol. Microbiol.">
        <title>Complete genome sequence of Corynebacterium casei LMG S-19264T (=DSM 44701T), isolated from a smear-ripened cheese.</title>
        <authorList>
            <consortium name="US DOE Joint Genome Institute (JGI-PGF)"/>
            <person name="Walter F."/>
            <person name="Albersmeier A."/>
            <person name="Kalinowski J."/>
            <person name="Ruckert C."/>
        </authorList>
    </citation>
    <scope>NUCLEOTIDE SEQUENCE</scope>
    <source>
        <strain evidence="3">CGMCC 1.15367</strain>
    </source>
</reference>
<keyword evidence="1" id="KW-0472">Membrane</keyword>
<dbReference type="InterPro" id="IPR019251">
    <property type="entry name" value="DUF2231_TM"/>
</dbReference>
<keyword evidence="1" id="KW-0812">Transmembrane</keyword>
<keyword evidence="4" id="KW-1185">Reference proteome</keyword>
<evidence type="ECO:0000256" key="1">
    <source>
        <dbReference type="SAM" id="Phobius"/>
    </source>
</evidence>
<feature type="transmembrane region" description="Helical" evidence="1">
    <location>
        <begin position="21"/>
        <end position="42"/>
    </location>
</feature>
<dbReference type="Proteomes" id="UP000644699">
    <property type="component" value="Unassembled WGS sequence"/>
</dbReference>
<feature type="transmembrane region" description="Helical" evidence="1">
    <location>
        <begin position="88"/>
        <end position="107"/>
    </location>
</feature>
<organism evidence="3 4">
    <name type="scientific">Aureimonas endophytica</name>
    <dbReference type="NCBI Taxonomy" id="2027858"/>
    <lineage>
        <taxon>Bacteria</taxon>
        <taxon>Pseudomonadati</taxon>
        <taxon>Pseudomonadota</taxon>
        <taxon>Alphaproteobacteria</taxon>
        <taxon>Hyphomicrobiales</taxon>
        <taxon>Aurantimonadaceae</taxon>
        <taxon>Aureimonas</taxon>
    </lineage>
</organism>
<reference evidence="3" key="2">
    <citation type="submission" date="2020-09" db="EMBL/GenBank/DDBJ databases">
        <authorList>
            <person name="Sun Q."/>
            <person name="Zhou Y."/>
        </authorList>
    </citation>
    <scope>NUCLEOTIDE SEQUENCE</scope>
    <source>
        <strain evidence="3">CGMCC 1.15367</strain>
    </source>
</reference>
<name>A0A917E504_9HYPH</name>
<dbReference type="EMBL" id="BMIQ01000003">
    <property type="protein sequence ID" value="GGE01482.1"/>
    <property type="molecule type" value="Genomic_DNA"/>
</dbReference>
<evidence type="ECO:0000313" key="4">
    <source>
        <dbReference type="Proteomes" id="UP000644699"/>
    </source>
</evidence>
<protein>
    <submittedName>
        <fullName evidence="3">Membrane protein</fullName>
    </submittedName>
</protein>